<dbReference type="Pfam" id="PF05766">
    <property type="entry name" value="NinG"/>
    <property type="match status" value="1"/>
</dbReference>
<reference evidence="2" key="1">
    <citation type="submission" date="2020-03" db="EMBL/GenBank/DDBJ databases">
        <title>The deep terrestrial virosphere.</title>
        <authorList>
            <person name="Holmfeldt K."/>
            <person name="Nilsson E."/>
            <person name="Simone D."/>
            <person name="Lopez-Fernandez M."/>
            <person name="Wu X."/>
            <person name="de Brujin I."/>
            <person name="Lundin D."/>
            <person name="Andersson A."/>
            <person name="Bertilsson S."/>
            <person name="Dopson M."/>
        </authorList>
    </citation>
    <scope>NUCLEOTIDE SEQUENCE</scope>
    <source>
        <strain evidence="1">MM415A05863</strain>
        <strain evidence="2">MM415B10349</strain>
    </source>
</reference>
<dbReference type="EMBL" id="MT143385">
    <property type="protein sequence ID" value="QJA96286.1"/>
    <property type="molecule type" value="Genomic_DNA"/>
</dbReference>
<dbReference type="AlphaFoldDB" id="A0A6M3LLY1"/>
<protein>
    <submittedName>
        <fullName evidence="2">Putative lambda recombination protein</fullName>
    </submittedName>
</protein>
<proteinExistence type="predicted"/>
<accession>A0A6M3LLY1</accession>
<dbReference type="InterPro" id="IPR008713">
    <property type="entry name" value="Phage_lambda_NinG"/>
</dbReference>
<organism evidence="2">
    <name type="scientific">viral metagenome</name>
    <dbReference type="NCBI Taxonomy" id="1070528"/>
    <lineage>
        <taxon>unclassified sequences</taxon>
        <taxon>metagenomes</taxon>
        <taxon>organismal metagenomes</taxon>
    </lineage>
</organism>
<evidence type="ECO:0000313" key="1">
    <source>
        <dbReference type="EMBL" id="QJA68727.1"/>
    </source>
</evidence>
<gene>
    <name evidence="1" type="ORF">MM415A05863_0010</name>
    <name evidence="2" type="ORF">MM415B10349_0009</name>
</gene>
<evidence type="ECO:0000313" key="2">
    <source>
        <dbReference type="EMBL" id="QJA96286.1"/>
    </source>
</evidence>
<dbReference type="EMBL" id="MT141643">
    <property type="protein sequence ID" value="QJA68727.1"/>
    <property type="molecule type" value="Genomic_DNA"/>
</dbReference>
<sequence length="131" mass="15411">MKKRKKIKHISLKSLRKKAWDLQSEYIRKSERGICFTCGVKKRWLEQQAGHYIHGNRMDFVALNIHCQCPRCNCYLSGNLGVYAERMIAEYGEQAVAELREISKQEHKYTIFELEELITKYKTLLEGQING</sequence>
<name>A0A6M3LLY1_9ZZZZ</name>